<name>W2TKR1_NECAM</name>
<reference evidence="3" key="1">
    <citation type="journal article" date="2014" name="Nat. Genet.">
        <title>Genome of the human hookworm Necator americanus.</title>
        <authorList>
            <person name="Tang Y.T."/>
            <person name="Gao X."/>
            <person name="Rosa B.A."/>
            <person name="Abubucker S."/>
            <person name="Hallsworth-Pepin K."/>
            <person name="Martin J."/>
            <person name="Tyagi R."/>
            <person name="Heizer E."/>
            <person name="Zhang X."/>
            <person name="Bhonagiri-Palsikar V."/>
            <person name="Minx P."/>
            <person name="Warren W.C."/>
            <person name="Wang Q."/>
            <person name="Zhan B."/>
            <person name="Hotez P.J."/>
            <person name="Sternberg P.W."/>
            <person name="Dougall A."/>
            <person name="Gaze S.T."/>
            <person name="Mulvenna J."/>
            <person name="Sotillo J."/>
            <person name="Ranganathan S."/>
            <person name="Rabelo E.M."/>
            <person name="Wilson R.K."/>
            <person name="Felgner P.L."/>
            <person name="Bethony J."/>
            <person name="Hawdon J.M."/>
            <person name="Gasser R.B."/>
            <person name="Loukas A."/>
            <person name="Mitreva M."/>
        </authorList>
    </citation>
    <scope>NUCLEOTIDE SEQUENCE [LARGE SCALE GENOMIC DNA]</scope>
</reference>
<dbReference type="AlphaFoldDB" id="W2TKR1"/>
<evidence type="ECO:0000313" key="3">
    <source>
        <dbReference type="Proteomes" id="UP000053676"/>
    </source>
</evidence>
<keyword evidence="3" id="KW-1185">Reference proteome</keyword>
<evidence type="ECO:0000313" key="2">
    <source>
        <dbReference type="EMBL" id="ETN81607.1"/>
    </source>
</evidence>
<accession>W2TKR1</accession>
<sequence>MQIFFYKNLCSLLVVARRQIDGYRPLQKVNLTAVGSKDGQLTTFHWENTLTKGDSGGPLFRHDQRDRAVLYGIASAILEPESPHPGVCPLDKSSYKRPPEVALDRETGVDCIQGKAFPTSGPLPWGNRESYLCNLPI</sequence>
<dbReference type="GO" id="GO:0006508">
    <property type="term" value="P:proteolysis"/>
    <property type="evidence" value="ECO:0007669"/>
    <property type="project" value="InterPro"/>
</dbReference>
<protein>
    <recommendedName>
        <fullName evidence="1">Peptidase S1 domain-containing protein</fullName>
    </recommendedName>
</protein>
<dbReference type="GO" id="GO:0004252">
    <property type="term" value="F:serine-type endopeptidase activity"/>
    <property type="evidence" value="ECO:0007669"/>
    <property type="project" value="InterPro"/>
</dbReference>
<dbReference type="SUPFAM" id="SSF50494">
    <property type="entry name" value="Trypsin-like serine proteases"/>
    <property type="match status" value="1"/>
</dbReference>
<gene>
    <name evidence="2" type="ORF">NECAME_08405</name>
</gene>
<dbReference type="InterPro" id="IPR009003">
    <property type="entry name" value="Peptidase_S1_PA"/>
</dbReference>
<organism evidence="2 3">
    <name type="scientific">Necator americanus</name>
    <name type="common">Human hookworm</name>
    <dbReference type="NCBI Taxonomy" id="51031"/>
    <lineage>
        <taxon>Eukaryota</taxon>
        <taxon>Metazoa</taxon>
        <taxon>Ecdysozoa</taxon>
        <taxon>Nematoda</taxon>
        <taxon>Chromadorea</taxon>
        <taxon>Rhabditida</taxon>
        <taxon>Rhabditina</taxon>
        <taxon>Rhabditomorpha</taxon>
        <taxon>Strongyloidea</taxon>
        <taxon>Ancylostomatidae</taxon>
        <taxon>Bunostominae</taxon>
        <taxon>Necator</taxon>
    </lineage>
</organism>
<evidence type="ECO:0000259" key="1">
    <source>
        <dbReference type="Pfam" id="PF00089"/>
    </source>
</evidence>
<dbReference type="KEGG" id="nai:NECAME_08405"/>
<dbReference type="Proteomes" id="UP000053676">
    <property type="component" value="Unassembled WGS sequence"/>
</dbReference>
<proteinExistence type="predicted"/>
<dbReference type="EMBL" id="KI658687">
    <property type="protein sequence ID" value="ETN81607.1"/>
    <property type="molecule type" value="Genomic_DNA"/>
</dbReference>
<feature type="domain" description="Peptidase S1" evidence="1">
    <location>
        <begin position="50"/>
        <end position="87"/>
    </location>
</feature>
<dbReference type="InterPro" id="IPR001254">
    <property type="entry name" value="Trypsin_dom"/>
</dbReference>
<dbReference type="Pfam" id="PF00089">
    <property type="entry name" value="Trypsin"/>
    <property type="match status" value="1"/>
</dbReference>